<keyword evidence="3" id="KW-1003">Cell membrane</keyword>
<dbReference type="InterPro" id="IPR020846">
    <property type="entry name" value="MFS_dom"/>
</dbReference>
<feature type="domain" description="Major facilitator superfamily (MFS) profile" evidence="8">
    <location>
        <begin position="7"/>
        <end position="385"/>
    </location>
</feature>
<evidence type="ECO:0000256" key="3">
    <source>
        <dbReference type="ARBA" id="ARBA00022475"/>
    </source>
</evidence>
<dbReference type="Gene3D" id="1.20.1250.20">
    <property type="entry name" value="MFS general substrate transporter like domains"/>
    <property type="match status" value="1"/>
</dbReference>
<dbReference type="InterPro" id="IPR011701">
    <property type="entry name" value="MFS"/>
</dbReference>
<evidence type="ECO:0000259" key="8">
    <source>
        <dbReference type="PROSITE" id="PS50850"/>
    </source>
</evidence>
<evidence type="ECO:0000256" key="5">
    <source>
        <dbReference type="ARBA" id="ARBA00022989"/>
    </source>
</evidence>
<dbReference type="Pfam" id="PF07690">
    <property type="entry name" value="MFS_1"/>
    <property type="match status" value="1"/>
</dbReference>
<protein>
    <submittedName>
        <fullName evidence="9">Putative transport protein</fullName>
    </submittedName>
</protein>
<feature type="transmembrane region" description="Helical" evidence="7">
    <location>
        <begin position="40"/>
        <end position="61"/>
    </location>
</feature>
<feature type="transmembrane region" description="Helical" evidence="7">
    <location>
        <begin position="163"/>
        <end position="182"/>
    </location>
</feature>
<dbReference type="GO" id="GO:0022857">
    <property type="term" value="F:transmembrane transporter activity"/>
    <property type="evidence" value="ECO:0007669"/>
    <property type="project" value="InterPro"/>
</dbReference>
<keyword evidence="2" id="KW-0813">Transport</keyword>
<dbReference type="GO" id="GO:0005886">
    <property type="term" value="C:plasma membrane"/>
    <property type="evidence" value="ECO:0007669"/>
    <property type="project" value="UniProtKB-SubCell"/>
</dbReference>
<dbReference type="PROSITE" id="PS50850">
    <property type="entry name" value="MFS"/>
    <property type="match status" value="1"/>
</dbReference>
<dbReference type="SUPFAM" id="SSF103473">
    <property type="entry name" value="MFS general substrate transporter"/>
    <property type="match status" value="1"/>
</dbReference>
<dbReference type="PANTHER" id="PTHR43124:SF3">
    <property type="entry name" value="CHLORAMPHENICOL EFFLUX PUMP RV0191"/>
    <property type="match status" value="1"/>
</dbReference>
<dbReference type="EMBL" id="FR854363">
    <property type="protein sequence ID" value="CCC03648.1"/>
    <property type="molecule type" value="Genomic_DNA"/>
</dbReference>
<proteinExistence type="predicted"/>
<feature type="transmembrane region" description="Helical" evidence="7">
    <location>
        <begin position="98"/>
        <end position="119"/>
    </location>
</feature>
<evidence type="ECO:0000256" key="1">
    <source>
        <dbReference type="ARBA" id="ARBA00004651"/>
    </source>
</evidence>
<organism evidence="9">
    <name type="scientific">Limosilactobacillus reuteri subsp. suis (strain ATCC 53608 / LMG 31752 / 1063)</name>
    <name type="common">Lactobacillus reuteri</name>
    <dbReference type="NCBI Taxonomy" id="927703"/>
    <lineage>
        <taxon>Bacteria</taxon>
        <taxon>Bacillati</taxon>
        <taxon>Bacillota</taxon>
        <taxon>Bacilli</taxon>
        <taxon>Lactobacillales</taxon>
        <taxon>Lactobacillaceae</taxon>
        <taxon>Limosilactobacillus</taxon>
    </lineage>
</organism>
<gene>
    <name evidence="9" type="ORF">LRATCC53608_0896</name>
</gene>
<feature type="transmembrane region" description="Helical" evidence="7">
    <location>
        <begin position="131"/>
        <end position="157"/>
    </location>
</feature>
<feature type="transmembrane region" description="Helical" evidence="7">
    <location>
        <begin position="73"/>
        <end position="92"/>
    </location>
</feature>
<keyword evidence="6 7" id="KW-0472">Membrane</keyword>
<reference evidence="9" key="1">
    <citation type="journal article" date="2011" name="J. Bacteriol.">
        <title>Genome sequence of the vertebrate gut symbiont Lactobacillus reuteri ATCC 53608.</title>
        <authorList>
            <person name="Heavens D."/>
            <person name="Tailford L.E."/>
            <person name="Crossman L."/>
            <person name="Jeffers F."/>
            <person name="Mackenzie D.A."/>
            <person name="Caccamo M."/>
            <person name="Juge N."/>
        </authorList>
    </citation>
    <scope>NUCLEOTIDE SEQUENCE [LARGE SCALE GENOMIC DNA]</scope>
    <source>
        <strain evidence="9">ATCC 53608</strain>
    </source>
</reference>
<evidence type="ECO:0000256" key="2">
    <source>
        <dbReference type="ARBA" id="ARBA00022448"/>
    </source>
</evidence>
<feature type="transmembrane region" description="Helical" evidence="7">
    <location>
        <begin position="242"/>
        <end position="263"/>
    </location>
</feature>
<dbReference type="PANTHER" id="PTHR43124">
    <property type="entry name" value="PURINE EFFLUX PUMP PBUE"/>
    <property type="match status" value="1"/>
</dbReference>
<dbReference type="CDD" id="cd17324">
    <property type="entry name" value="MFS_NepI_like"/>
    <property type="match status" value="1"/>
</dbReference>
<accession>A0A0S4NLB5</accession>
<evidence type="ECO:0000256" key="7">
    <source>
        <dbReference type="SAM" id="Phobius"/>
    </source>
</evidence>
<sequence length="386" mass="41689">MKHAKLRSFTFILVAFMLGCNEFMVVGVLSDIARSYHVPLSTVGFLVTAFAGVYAISTPIITTLTSNWNRYKLLMLLMTVFFIGNTLTAMAPTLGWLLFARIITAAVAGTIISLINLLVSIITPMDKRPMVLAWVGAGFSIASVIGVPLGTTIATLLSWHDSFWIISGLTLIVFALLAWLTPRDTPQVKGSILEQLALLKNHRVLLGIGITVAVLSLQYTFYTYVRPLITTVMSFSLTSLNWLLLLLGVMSIIGNEIAGIVASHNGVQKLPIVFILMTILSLVLGIALGNKITGMLVLAALCVVVIIYGTTIQLVFISVAEKEYPQSLALATSLISIFANVGISLGSFTASTTVNFANLTMLGYVGAVYGLLAIGLSFALRRFYRK</sequence>
<keyword evidence="5 7" id="KW-1133">Transmembrane helix</keyword>
<accession>F8KDH8</accession>
<dbReference type="PROSITE" id="PS51257">
    <property type="entry name" value="PROKAR_LIPOPROTEIN"/>
    <property type="match status" value="1"/>
</dbReference>
<reference evidence="9" key="2">
    <citation type="submission" date="2011-05" db="EMBL/GenBank/DDBJ databases">
        <authorList>
            <person name="Davey R."/>
        </authorList>
    </citation>
    <scope>NUCLEOTIDE SEQUENCE</scope>
    <source>
        <strain evidence="9">ATCC 53608</strain>
    </source>
</reference>
<evidence type="ECO:0000313" key="9">
    <source>
        <dbReference type="EMBL" id="CCC03648.1"/>
    </source>
</evidence>
<evidence type="ECO:0000256" key="4">
    <source>
        <dbReference type="ARBA" id="ARBA00022692"/>
    </source>
</evidence>
<dbReference type="AlphaFoldDB" id="A0A0S4NLB5"/>
<dbReference type="InterPro" id="IPR036259">
    <property type="entry name" value="MFS_trans_sf"/>
</dbReference>
<evidence type="ECO:0000256" key="6">
    <source>
        <dbReference type="ARBA" id="ARBA00023136"/>
    </source>
</evidence>
<name>A0A0S4NLB5_LIMR5</name>
<feature type="transmembrane region" description="Helical" evidence="7">
    <location>
        <begin position="270"/>
        <end position="289"/>
    </location>
</feature>
<feature type="transmembrane region" description="Helical" evidence="7">
    <location>
        <begin position="203"/>
        <end position="222"/>
    </location>
</feature>
<dbReference type="InterPro" id="IPR050189">
    <property type="entry name" value="MFS_Efflux_Transporters"/>
</dbReference>
<dbReference type="HOGENOM" id="CLU_001265_61_5_9"/>
<dbReference type="RefSeq" id="WP_003675246.1">
    <property type="nucleotide sequence ID" value="NZ_JBKZCG010000009.1"/>
</dbReference>
<feature type="transmembrane region" description="Helical" evidence="7">
    <location>
        <begin position="328"/>
        <end position="349"/>
    </location>
</feature>
<feature type="transmembrane region" description="Helical" evidence="7">
    <location>
        <begin position="361"/>
        <end position="380"/>
    </location>
</feature>
<keyword evidence="4 7" id="KW-0812">Transmembrane</keyword>
<comment type="subcellular location">
    <subcellularLocation>
        <location evidence="1">Cell membrane</location>
        <topology evidence="1">Multi-pass membrane protein</topology>
    </subcellularLocation>
</comment>
<feature type="transmembrane region" description="Helical" evidence="7">
    <location>
        <begin position="295"/>
        <end position="316"/>
    </location>
</feature>